<dbReference type="PANTHER" id="PTHR30024">
    <property type="entry name" value="ALIPHATIC SULFONATES-BINDING PROTEIN-RELATED"/>
    <property type="match status" value="1"/>
</dbReference>
<evidence type="ECO:0000256" key="1">
    <source>
        <dbReference type="ARBA" id="ARBA00004533"/>
    </source>
</evidence>
<evidence type="ECO:0000313" key="9">
    <source>
        <dbReference type="Proteomes" id="UP000271624"/>
    </source>
</evidence>
<evidence type="ECO:0000256" key="2">
    <source>
        <dbReference type="ARBA" id="ARBA00022448"/>
    </source>
</evidence>
<evidence type="ECO:0000256" key="5">
    <source>
        <dbReference type="ARBA" id="ARBA00022729"/>
    </source>
</evidence>
<evidence type="ECO:0000256" key="4">
    <source>
        <dbReference type="ARBA" id="ARBA00022519"/>
    </source>
</evidence>
<dbReference type="CDD" id="cd13553">
    <property type="entry name" value="PBP2_NrtA_CpmA_like"/>
    <property type="match status" value="1"/>
</dbReference>
<comment type="subcellular location">
    <subcellularLocation>
        <location evidence="1">Cell inner membrane</location>
    </subcellularLocation>
</comment>
<dbReference type="Pfam" id="PF13379">
    <property type="entry name" value="NMT1_2"/>
    <property type="match status" value="1"/>
</dbReference>
<name>A0A3S1D0B2_9CYAN</name>
<organism evidence="8 9">
    <name type="scientific">Dulcicalothrix desertica PCC 7102</name>
    <dbReference type="NCBI Taxonomy" id="232991"/>
    <lineage>
        <taxon>Bacteria</taxon>
        <taxon>Bacillati</taxon>
        <taxon>Cyanobacteriota</taxon>
        <taxon>Cyanophyceae</taxon>
        <taxon>Nostocales</taxon>
        <taxon>Calotrichaceae</taxon>
        <taxon>Dulcicalothrix</taxon>
    </lineage>
</organism>
<keyword evidence="6" id="KW-0406">Ion transport</keyword>
<comment type="caution">
    <text evidence="8">The sequence shown here is derived from an EMBL/GenBank/DDBJ whole genome shotgun (WGS) entry which is preliminary data.</text>
</comment>
<dbReference type="AlphaFoldDB" id="A0A3S1D0B2"/>
<keyword evidence="9" id="KW-1185">Reference proteome</keyword>
<keyword evidence="3" id="KW-1003">Cell membrane</keyword>
<reference evidence="8" key="1">
    <citation type="submission" date="2018-12" db="EMBL/GenBank/DDBJ databases">
        <authorList>
            <person name="Will S."/>
            <person name="Neumann-Schaal M."/>
            <person name="Henke P."/>
        </authorList>
    </citation>
    <scope>NUCLEOTIDE SEQUENCE</scope>
    <source>
        <strain evidence="8">PCC 7102</strain>
    </source>
</reference>
<accession>A0A3S1D0B2</accession>
<dbReference type="Gene3D" id="3.40.190.10">
    <property type="entry name" value="Periplasmic binding protein-like II"/>
    <property type="match status" value="2"/>
</dbReference>
<dbReference type="EMBL" id="RSCL01000020">
    <property type="protein sequence ID" value="RUT01272.1"/>
    <property type="molecule type" value="Genomic_DNA"/>
</dbReference>
<sequence length="393" mass="42729">MTTVANAPKVETKSAKLGFIALTDSAPLIIAFEKGLFQKYGMTDVQVVKQTSWAATRDNLELGSAQGGIDGAHILSPMPYLMTAGAITKTKQPLPMQILARLNTNGQGISVSNKYKDLKIGKDSSPLKQAIAGGKKLTCAVTFPGGTHDLWMRSWLAAGGIDPEKDVEIIVIPPPQMVASMKAGKMDAFCVGEPWNGKLIQEQTGYSALVTGEMWKDHPEKALSMRADWVEKNPNAAKAILMAVQEAQIWCDKPENKDEMSKIIATGKYLKVDALAISDRSKGKIDYGTGRIETASPVAMKFWNDNSSFPYKSHDTWFITENIRWGQLPADTDVKALIAKVNREDMWKEAAKAIGQEAAIPASDSRGVEDILGIKFDPADSAGYLKGLKIKKA</sequence>
<gene>
    <name evidence="8" type="primary">nrtA</name>
    <name evidence="8" type="ORF">DSM106972_068230</name>
</gene>
<keyword evidence="5" id="KW-0732">Signal</keyword>
<evidence type="ECO:0000256" key="3">
    <source>
        <dbReference type="ARBA" id="ARBA00022475"/>
    </source>
</evidence>
<evidence type="ECO:0000256" key="7">
    <source>
        <dbReference type="ARBA" id="ARBA00023136"/>
    </source>
</evidence>
<evidence type="ECO:0000313" key="8">
    <source>
        <dbReference type="EMBL" id="RUT01272.1"/>
    </source>
</evidence>
<keyword evidence="7" id="KW-0472">Membrane</keyword>
<dbReference type="SUPFAM" id="SSF53850">
    <property type="entry name" value="Periplasmic binding protein-like II"/>
    <property type="match status" value="1"/>
</dbReference>
<dbReference type="InterPro" id="IPR044527">
    <property type="entry name" value="NrtA/CpmA_ABC-bd_dom"/>
</dbReference>
<protein>
    <submittedName>
        <fullName evidence="8">Nitrate/nitrite transport system substrate-binding protein</fullName>
    </submittedName>
</protein>
<dbReference type="PANTHER" id="PTHR30024:SF7">
    <property type="entry name" value="NITRATE_NITRITE BINDING PROTEIN NRTA"/>
    <property type="match status" value="1"/>
</dbReference>
<dbReference type="GO" id="GO:0006811">
    <property type="term" value="P:monoatomic ion transport"/>
    <property type="evidence" value="ECO:0007669"/>
    <property type="project" value="UniProtKB-KW"/>
</dbReference>
<evidence type="ECO:0000256" key="6">
    <source>
        <dbReference type="ARBA" id="ARBA00023065"/>
    </source>
</evidence>
<dbReference type="Proteomes" id="UP000271624">
    <property type="component" value="Unassembled WGS sequence"/>
</dbReference>
<keyword evidence="2" id="KW-0813">Transport</keyword>
<reference evidence="8" key="2">
    <citation type="journal article" date="2019" name="Genome Biol. Evol.">
        <title>Day and night: Metabolic profiles and evolutionary relationships of six axenic non-marine cyanobacteria.</title>
        <authorList>
            <person name="Will S.E."/>
            <person name="Henke P."/>
            <person name="Boedeker C."/>
            <person name="Huang S."/>
            <person name="Brinkmann H."/>
            <person name="Rohde M."/>
            <person name="Jarek M."/>
            <person name="Friedl T."/>
            <person name="Seufert S."/>
            <person name="Schumacher M."/>
            <person name="Overmann J."/>
            <person name="Neumann-Schaal M."/>
            <person name="Petersen J."/>
        </authorList>
    </citation>
    <scope>NUCLEOTIDE SEQUENCE [LARGE SCALE GENOMIC DNA]</scope>
    <source>
        <strain evidence="8">PCC 7102</strain>
    </source>
</reference>
<dbReference type="GO" id="GO:0005886">
    <property type="term" value="C:plasma membrane"/>
    <property type="evidence" value="ECO:0007669"/>
    <property type="project" value="UniProtKB-SubCell"/>
</dbReference>
<proteinExistence type="predicted"/>
<keyword evidence="4" id="KW-0997">Cell inner membrane</keyword>